<sequence length="279" mass="30145">MSPSLSVSISEMAVMPDLVFHKRFRSSYNSSPSPTFPVRKRYRGTSELILDTNSEEAKEVEEGSDLDSKSKDSEDEGPTTEEEDPAIRDDGLTAGNEGPSIGVESLGLGGDEAVSEGQQQAASVVEKVVGEPLGLGYRALRCPEIALRDGKMPSVFEVGQSSGFVPKSERPERVSALRKPTLTTWIDPEDGIAYIDVPVYPPSAPPIQTPLSPKWSSGLLHVSPAPSIAPSPISSPMISLTIPSPVASLATDEAALQRELHEMRGRVTALEHEWDRRER</sequence>
<feature type="compositionally biased region" description="Acidic residues" evidence="1">
    <location>
        <begin position="73"/>
        <end position="84"/>
    </location>
</feature>
<protein>
    <submittedName>
        <fullName evidence="2">Uncharacterized protein</fullName>
    </submittedName>
</protein>
<comment type="caution">
    <text evidence="2">The sequence shown here is derived from an EMBL/GenBank/DDBJ whole genome shotgun (WGS) entry which is preliminary data.</text>
</comment>
<proteinExistence type="predicted"/>
<name>A0A6L2KM80_TANCI</name>
<dbReference type="EMBL" id="BKCJ010002531">
    <property type="protein sequence ID" value="GEU49205.1"/>
    <property type="molecule type" value="Genomic_DNA"/>
</dbReference>
<organism evidence="2">
    <name type="scientific">Tanacetum cinerariifolium</name>
    <name type="common">Dalmatian daisy</name>
    <name type="synonym">Chrysanthemum cinerariifolium</name>
    <dbReference type="NCBI Taxonomy" id="118510"/>
    <lineage>
        <taxon>Eukaryota</taxon>
        <taxon>Viridiplantae</taxon>
        <taxon>Streptophyta</taxon>
        <taxon>Embryophyta</taxon>
        <taxon>Tracheophyta</taxon>
        <taxon>Spermatophyta</taxon>
        <taxon>Magnoliopsida</taxon>
        <taxon>eudicotyledons</taxon>
        <taxon>Gunneridae</taxon>
        <taxon>Pentapetalae</taxon>
        <taxon>asterids</taxon>
        <taxon>campanulids</taxon>
        <taxon>Asterales</taxon>
        <taxon>Asteraceae</taxon>
        <taxon>Asteroideae</taxon>
        <taxon>Anthemideae</taxon>
        <taxon>Anthemidinae</taxon>
        <taxon>Tanacetum</taxon>
    </lineage>
</organism>
<accession>A0A6L2KM80</accession>
<feature type="compositionally biased region" description="Basic and acidic residues" evidence="1">
    <location>
        <begin position="55"/>
        <end position="72"/>
    </location>
</feature>
<dbReference type="AlphaFoldDB" id="A0A6L2KM80"/>
<feature type="region of interest" description="Disordered" evidence="1">
    <location>
        <begin position="24"/>
        <end position="120"/>
    </location>
</feature>
<evidence type="ECO:0000313" key="2">
    <source>
        <dbReference type="EMBL" id="GEU49205.1"/>
    </source>
</evidence>
<evidence type="ECO:0000256" key="1">
    <source>
        <dbReference type="SAM" id="MobiDB-lite"/>
    </source>
</evidence>
<gene>
    <name evidence="2" type="ORF">Tci_021183</name>
</gene>
<reference evidence="2" key="1">
    <citation type="journal article" date="2019" name="Sci. Rep.">
        <title>Draft genome of Tanacetum cinerariifolium, the natural source of mosquito coil.</title>
        <authorList>
            <person name="Yamashiro T."/>
            <person name="Shiraishi A."/>
            <person name="Satake H."/>
            <person name="Nakayama K."/>
        </authorList>
    </citation>
    <scope>NUCLEOTIDE SEQUENCE</scope>
</reference>